<sequence>MSCISEFDRTEASTAARKLPCMNIWCEEARDEHDEEETVSYDLSDTINMLLEEGPLNLPGVPNTLMVGSKRYVRTEILHRTDDILPIEWNNWISAVEVHMYELSKEAQELPPVPTAERWSGTPVVDYPHLPLPEIGLDRISLIRPYDKLVLKFTAGFCARYDGKSRLHRACHMDVIQSMHEGIQNARAIDLCTRDGQRCDKTFTPIRVPQIRPDVPLRTVNDFACPTDDNRALQDRYLFCAAVMPGYDLTLNEYVALVKLSAEDSLHLVIAIVELVACVRELGHTYLDMKTVNIGVWCNREGDLTLTLIDLDDIDKGPCTFAHYSVPFEDAADTPITDRNFMWAVAACICEVITNGREDCLYYNESGQTRKDCMRSIIEHLYMSSTGPFSEQYGKITGDLLVELTSESSELCSGSANVVDVLRRQAATLREALSSNPPTGKRLRPSFPVTVALRSTRGPVP</sequence>
<keyword evidence="3" id="KW-1185">Reference proteome</keyword>
<reference evidence="2" key="2">
    <citation type="submission" date="2023-06" db="EMBL/GenBank/DDBJ databases">
        <title>Long-read-based genome assembly of the green algal bacterivore Cymbomonas tetramitiformis.</title>
        <authorList>
            <person name="Gyaltshen Y."/>
            <person name="Rozenberg A."/>
            <person name="Paasch A."/>
            <person name="Burns J.A."/>
            <person name="Warring S."/>
            <person name="Larson R."/>
            <person name="Maurer-Alcala X."/>
            <person name="Dacks J."/>
            <person name="Kim E."/>
        </authorList>
    </citation>
    <scope>NUCLEOTIDE SEQUENCE</scope>
    <source>
        <strain evidence="2">PLY_AMNH</strain>
    </source>
</reference>
<dbReference type="EMBL" id="LGRX02032776">
    <property type="protein sequence ID" value="KAK3243540.1"/>
    <property type="molecule type" value="Genomic_DNA"/>
</dbReference>
<comment type="caution">
    <text evidence="2">The sequence shown here is derived from an EMBL/GenBank/DDBJ whole genome shotgun (WGS) entry which is preliminary data.</text>
</comment>
<name>A0AAE0C608_9CHLO</name>
<dbReference type="EMBL" id="LGRX02027621">
    <property type="protein sequence ID" value="KAK3249047.1"/>
    <property type="molecule type" value="Genomic_DNA"/>
</dbReference>
<reference evidence="2 3" key="1">
    <citation type="journal article" date="2015" name="Genome Biol. Evol.">
        <title>Comparative Genomics of a Bacterivorous Green Alga Reveals Evolutionary Causalities and Consequences of Phago-Mixotrophic Mode of Nutrition.</title>
        <authorList>
            <person name="Burns J.A."/>
            <person name="Paasch A."/>
            <person name="Narechania A."/>
            <person name="Kim E."/>
        </authorList>
    </citation>
    <scope>NUCLEOTIDE SEQUENCE [LARGE SCALE GENOMIC DNA]</scope>
    <source>
        <strain evidence="2">PLY_AMNH</strain>
    </source>
</reference>
<evidence type="ECO:0008006" key="4">
    <source>
        <dbReference type="Google" id="ProtNLM"/>
    </source>
</evidence>
<accession>A0AAE0C608</accession>
<organism evidence="2 3">
    <name type="scientific">Cymbomonas tetramitiformis</name>
    <dbReference type="NCBI Taxonomy" id="36881"/>
    <lineage>
        <taxon>Eukaryota</taxon>
        <taxon>Viridiplantae</taxon>
        <taxon>Chlorophyta</taxon>
        <taxon>Pyramimonadophyceae</taxon>
        <taxon>Pyramimonadales</taxon>
        <taxon>Pyramimonadaceae</taxon>
        <taxon>Cymbomonas</taxon>
    </lineage>
</organism>
<protein>
    <recommendedName>
        <fullName evidence="4">Protein kinase domain-containing protein</fullName>
    </recommendedName>
</protein>
<dbReference type="Proteomes" id="UP001190700">
    <property type="component" value="Unassembled WGS sequence"/>
</dbReference>
<evidence type="ECO:0000313" key="2">
    <source>
        <dbReference type="EMBL" id="KAK3249047.1"/>
    </source>
</evidence>
<dbReference type="AlphaFoldDB" id="A0AAE0C608"/>
<proteinExistence type="predicted"/>
<evidence type="ECO:0000313" key="3">
    <source>
        <dbReference type="Proteomes" id="UP001190700"/>
    </source>
</evidence>
<gene>
    <name evidence="2" type="ORF">CYMTET_41526</name>
    <name evidence="1" type="ORF">CYMTET_46798</name>
</gene>
<evidence type="ECO:0000313" key="1">
    <source>
        <dbReference type="EMBL" id="KAK3243540.1"/>
    </source>
</evidence>